<proteinExistence type="predicted"/>
<comment type="caution">
    <text evidence="2">The sequence shown here is derived from an EMBL/GenBank/DDBJ whole genome shotgun (WGS) entry which is preliminary data.</text>
</comment>
<evidence type="ECO:0000256" key="1">
    <source>
        <dbReference type="SAM" id="SignalP"/>
    </source>
</evidence>
<sequence>MKKKLLCLLACGIAAWAPATLAANDFPTVERVEYVLGCARDAHGPAQEAIYKCSCMIDAIAKRLSYDKYVEYSTAANALSIGGERGETMRAYGAGKEMASKFRAIQAEARKACLMG</sequence>
<keyword evidence="3" id="KW-1185">Reference proteome</keyword>
<reference evidence="2 3" key="1">
    <citation type="submission" date="2019-12" db="EMBL/GenBank/DDBJ databases">
        <title>Comparative genomics gives insights into the taxonomy of the Azoarcus-Aromatoleum group and reveals separate origins of nif in the plant-associated Azoarcus and non-plant-associated Aromatoleum sub-groups.</title>
        <authorList>
            <person name="Lafos M."/>
            <person name="Maluk M."/>
            <person name="Batista M."/>
            <person name="Junghare M."/>
            <person name="Carmona M."/>
            <person name="Faoro H."/>
            <person name="Cruz L.M."/>
            <person name="Battistoni F."/>
            <person name="De Souza E."/>
            <person name="Pedrosa F."/>
            <person name="Chen W.-M."/>
            <person name="Poole P.S."/>
            <person name="Dixon R.A."/>
            <person name="James E.K."/>
        </authorList>
    </citation>
    <scope>NUCLEOTIDE SEQUENCE [LARGE SCALE GENOMIC DNA]</scope>
    <source>
        <strain evidence="2 3">Td21</strain>
    </source>
</reference>
<dbReference type="Proteomes" id="UP000623795">
    <property type="component" value="Unassembled WGS sequence"/>
</dbReference>
<organism evidence="2 3">
    <name type="scientific">Aromatoleum toluvorans</name>
    <dbReference type="NCBI Taxonomy" id="92002"/>
    <lineage>
        <taxon>Bacteria</taxon>
        <taxon>Pseudomonadati</taxon>
        <taxon>Pseudomonadota</taxon>
        <taxon>Betaproteobacteria</taxon>
        <taxon>Rhodocyclales</taxon>
        <taxon>Rhodocyclaceae</taxon>
        <taxon>Aromatoleum</taxon>
    </lineage>
</organism>
<keyword evidence="1" id="KW-0732">Signal</keyword>
<dbReference type="RefSeq" id="WP_169255964.1">
    <property type="nucleotide sequence ID" value="NZ_WTVN01000013.1"/>
</dbReference>
<dbReference type="EMBL" id="WTVN01000013">
    <property type="protein sequence ID" value="NMG44091.1"/>
    <property type="molecule type" value="Genomic_DNA"/>
</dbReference>
<feature type="signal peptide" evidence="1">
    <location>
        <begin position="1"/>
        <end position="22"/>
    </location>
</feature>
<accession>A0ABX1Q158</accession>
<protein>
    <submittedName>
        <fullName evidence="2">Uncharacterized protein</fullName>
    </submittedName>
</protein>
<feature type="chain" id="PRO_5045106913" evidence="1">
    <location>
        <begin position="23"/>
        <end position="116"/>
    </location>
</feature>
<gene>
    <name evidence="2" type="ORF">GPA22_10155</name>
</gene>
<name>A0ABX1Q158_9RHOO</name>
<evidence type="ECO:0000313" key="2">
    <source>
        <dbReference type="EMBL" id="NMG44091.1"/>
    </source>
</evidence>
<evidence type="ECO:0000313" key="3">
    <source>
        <dbReference type="Proteomes" id="UP000623795"/>
    </source>
</evidence>